<feature type="compositionally biased region" description="Low complexity" evidence="1">
    <location>
        <begin position="742"/>
        <end position="769"/>
    </location>
</feature>
<dbReference type="EMBL" id="LODT01000025">
    <property type="protein sequence ID" value="KYQ93779.1"/>
    <property type="molecule type" value="Genomic_DNA"/>
</dbReference>
<dbReference type="SMART" id="SM00443">
    <property type="entry name" value="G_patch"/>
    <property type="match status" value="1"/>
</dbReference>
<proteinExistence type="predicted"/>
<evidence type="ECO:0000256" key="1">
    <source>
        <dbReference type="SAM" id="MobiDB-lite"/>
    </source>
</evidence>
<feature type="compositionally biased region" description="Basic residues" evidence="1">
    <location>
        <begin position="770"/>
        <end position="784"/>
    </location>
</feature>
<feature type="region of interest" description="Disordered" evidence="1">
    <location>
        <begin position="332"/>
        <end position="362"/>
    </location>
</feature>
<feature type="domain" description="G-patch" evidence="2">
    <location>
        <begin position="819"/>
        <end position="863"/>
    </location>
</feature>
<organism evidence="3 4">
    <name type="scientific">Tieghemostelium lacteum</name>
    <name type="common">Slime mold</name>
    <name type="synonym">Dictyostelium lacteum</name>
    <dbReference type="NCBI Taxonomy" id="361077"/>
    <lineage>
        <taxon>Eukaryota</taxon>
        <taxon>Amoebozoa</taxon>
        <taxon>Evosea</taxon>
        <taxon>Eumycetozoa</taxon>
        <taxon>Dictyostelia</taxon>
        <taxon>Dictyosteliales</taxon>
        <taxon>Raperosteliaceae</taxon>
        <taxon>Tieghemostelium</taxon>
    </lineage>
</organism>
<dbReference type="PANTHER" id="PTHR14195">
    <property type="entry name" value="G PATCH DOMAIN CONTAINING PROTEIN 2"/>
    <property type="match status" value="1"/>
</dbReference>
<evidence type="ECO:0000259" key="2">
    <source>
        <dbReference type="PROSITE" id="PS50174"/>
    </source>
</evidence>
<dbReference type="InParanoid" id="A0A151ZIQ5"/>
<evidence type="ECO:0000313" key="3">
    <source>
        <dbReference type="EMBL" id="KYQ93779.1"/>
    </source>
</evidence>
<feature type="region of interest" description="Disordered" evidence="1">
    <location>
        <begin position="53"/>
        <end position="75"/>
    </location>
</feature>
<accession>A0A151ZIQ5</accession>
<feature type="compositionally biased region" description="Low complexity" evidence="1">
    <location>
        <begin position="212"/>
        <end position="223"/>
    </location>
</feature>
<dbReference type="InterPro" id="IPR000467">
    <property type="entry name" value="G_patch_dom"/>
</dbReference>
<keyword evidence="4" id="KW-1185">Reference proteome</keyword>
<feature type="compositionally biased region" description="Acidic residues" evidence="1">
    <location>
        <begin position="346"/>
        <end position="361"/>
    </location>
</feature>
<evidence type="ECO:0000313" key="4">
    <source>
        <dbReference type="Proteomes" id="UP000076078"/>
    </source>
</evidence>
<name>A0A151ZIQ5_TIELA</name>
<comment type="caution">
    <text evidence="3">The sequence shown here is derived from an EMBL/GenBank/DDBJ whole genome shotgun (WGS) entry which is preliminary data.</text>
</comment>
<sequence>MEILKQHEHLQLQSNQVVPETILNTSDKRQQQKQQQTKFKRIKKKDKLKNKKKFLKGENHGTSALVPPQPPKRNPVENIVYYDSGKDGFKTKFDKAFELKEEKMLLDYVEHIDSDVDDKDNDVVLNGFQFTESIEQFYSKPIKNRLKRSKYYNSTANNNTSNPNNSSNNKVDQNILEKLQLDSDEEIDLDLEALSYKKKCRLQRIQTKKTKNPTTNNSSPNNSNKKKLSKYSQPIVFVKSNQLLNEELSNIRSSPPPLMKKVSFVLPKENEIIFLSSDTSSDVSRSPTPVNSNNNNSSNVPNLSSTISSINNIYNNMNSYYNSLMNSNDGSKENMLVDNPNYGYDNIEEFDNEKDESESDGEISKVKVIEYTSEDDNEDEGNMINSSEDEMFQSEEEFDDDDNSDIELPPFEITHITETTTTATSTLSSFSNSFGEDDLYDSLTDSDSNSDKIVSCYINSEPSGDEGFFTNPFKPKDQQAPKPLFGSSGSSFSSCSSLFGKPSNIRSSSSGVGCCDAIELSDDDCYDNDCINISSTEESEHSDIEVISRTSTFADWIKKVHGPNIILPPKSQNQQLLPSSPPQFNSSNNQIIDVDEEEDSESFRRKADSRSLLFRAPLNSYITECLEGKSVLTKEILEINEKGFSLPNYSIKQLTSISNLFDYFIMHQYNKEFPLWTMAKIATHQVEFLAKQYQIYNETRKVKDRNTIFLLVHQGIRKPSNKKKDNYILASYSESGDFSFDKQSPNQQSKQSSPTNNNSSKNSKNYNNKKNNKNKNSKKNKKKFSNSPGGGGGGGNKNNSLPSIKHGDIVAADVSPISSSNVGHMLLKSLGWSGGGLGVKGEGRDEPLQAVIRKNRIGLGFDS</sequence>
<protein>
    <recommendedName>
        <fullName evidence="2">G-patch domain-containing protein</fullName>
    </recommendedName>
</protein>
<dbReference type="Proteomes" id="UP000076078">
    <property type="component" value="Unassembled WGS sequence"/>
</dbReference>
<feature type="region of interest" description="Disordered" evidence="1">
    <location>
        <begin position="738"/>
        <end position="804"/>
    </location>
</feature>
<dbReference type="InterPro" id="IPR051189">
    <property type="entry name" value="Splicing_assoc_domain"/>
</dbReference>
<dbReference type="GO" id="GO:0003676">
    <property type="term" value="F:nucleic acid binding"/>
    <property type="evidence" value="ECO:0007669"/>
    <property type="project" value="InterPro"/>
</dbReference>
<feature type="region of interest" description="Disordered" evidence="1">
    <location>
        <begin position="278"/>
        <end position="303"/>
    </location>
</feature>
<dbReference type="PROSITE" id="PS50174">
    <property type="entry name" value="G_PATCH"/>
    <property type="match status" value="1"/>
</dbReference>
<dbReference type="FunCoup" id="A0A151ZIQ5">
    <property type="interactions" value="425"/>
</dbReference>
<dbReference type="STRING" id="361077.A0A151ZIQ5"/>
<reference evidence="3 4" key="1">
    <citation type="submission" date="2015-12" db="EMBL/GenBank/DDBJ databases">
        <title>Dictyostelia acquired genes for synthesis and detection of signals that induce cell-type specialization by lateral gene transfer from prokaryotes.</title>
        <authorList>
            <person name="Gloeckner G."/>
            <person name="Schaap P."/>
        </authorList>
    </citation>
    <scope>NUCLEOTIDE SEQUENCE [LARGE SCALE GENOMIC DNA]</scope>
    <source>
        <strain evidence="3 4">TK</strain>
    </source>
</reference>
<dbReference type="AlphaFoldDB" id="A0A151ZIQ5"/>
<feature type="region of interest" description="Disordered" evidence="1">
    <location>
        <begin position="204"/>
        <end position="231"/>
    </location>
</feature>
<dbReference type="OrthoDB" id="21470at2759"/>
<gene>
    <name evidence="3" type="ORF">DLAC_05171</name>
</gene>
<dbReference type="Pfam" id="PF01585">
    <property type="entry name" value="G-patch"/>
    <property type="match status" value="1"/>
</dbReference>
<dbReference type="OMA" id="PLWPMSK"/>